<gene>
    <name evidence="3" type="ORF">HLUCCA11_03885</name>
</gene>
<evidence type="ECO:0000313" key="3">
    <source>
        <dbReference type="EMBL" id="KPQ37070.1"/>
    </source>
</evidence>
<evidence type="ECO:0000256" key="1">
    <source>
        <dbReference type="SAM" id="MobiDB-lite"/>
    </source>
</evidence>
<comment type="caution">
    <text evidence="3">The sequence shown here is derived from an EMBL/GenBank/DDBJ whole genome shotgun (WGS) entry which is preliminary data.</text>
</comment>
<evidence type="ECO:0000256" key="2">
    <source>
        <dbReference type="SAM" id="Phobius"/>
    </source>
</evidence>
<keyword evidence="2" id="KW-0812">Transmembrane</keyword>
<dbReference type="AlphaFoldDB" id="A0A0P7ZPN4"/>
<feature type="transmembrane region" description="Helical" evidence="2">
    <location>
        <begin position="12"/>
        <end position="32"/>
    </location>
</feature>
<feature type="transmembrane region" description="Helical" evidence="2">
    <location>
        <begin position="124"/>
        <end position="148"/>
    </location>
</feature>
<evidence type="ECO:0000313" key="4">
    <source>
        <dbReference type="Proteomes" id="UP000050465"/>
    </source>
</evidence>
<feature type="region of interest" description="Disordered" evidence="1">
    <location>
        <begin position="230"/>
        <end position="249"/>
    </location>
</feature>
<reference evidence="3 4" key="1">
    <citation type="submission" date="2015-09" db="EMBL/GenBank/DDBJ databases">
        <title>Identification and resolution of microdiversity through metagenomic sequencing of parallel consortia.</title>
        <authorList>
            <person name="Nelson W.C."/>
            <person name="Romine M.F."/>
            <person name="Lindemann S.R."/>
        </authorList>
    </citation>
    <scope>NUCLEOTIDE SEQUENCE [LARGE SCALE GENOMIC DNA]</scope>
    <source>
        <strain evidence="3">Ana</strain>
    </source>
</reference>
<keyword evidence="2" id="KW-1133">Transmembrane helix</keyword>
<accession>A0A0P7ZPN4</accession>
<keyword evidence="2" id="KW-0472">Membrane</keyword>
<protein>
    <recommendedName>
        <fullName evidence="5">Low-complexity tail membrane protein</fullName>
    </recommendedName>
</protein>
<dbReference type="NCBIfam" id="NF033183">
    <property type="entry name" value="colliding_TM"/>
    <property type="match status" value="1"/>
</dbReference>
<sequence>MIKLQSDRYLWVHFAGLAAVPLLLDTCLAGLASAGPAFGYPAAGSLSFWAIALIGIVPPLWMQLAKPFYVFSLPPLALKPTELTDDQRRCLQLLKSVQIKVISVAVSALSFGVLWQLYKKLPQVAPVLTPTAGVIVAIASFFFACLFLQISVSAGRSLLVDADTLQRVKPVKKDAIAADFLILGLLHVRKLLPLPPAEAETVTKKASPQASSIEASFTEASFTEVLPIEAPAKQKQSDDIPSTTIGSEQEQAVVISEDTDLLLE</sequence>
<dbReference type="EMBL" id="LJZR01000003">
    <property type="protein sequence ID" value="KPQ37070.1"/>
    <property type="molecule type" value="Genomic_DNA"/>
</dbReference>
<feature type="transmembrane region" description="Helical" evidence="2">
    <location>
        <begin position="97"/>
        <end position="118"/>
    </location>
</feature>
<dbReference type="Proteomes" id="UP000050465">
    <property type="component" value="Unassembled WGS sequence"/>
</dbReference>
<feature type="compositionally biased region" description="Polar residues" evidence="1">
    <location>
        <begin position="239"/>
        <end position="249"/>
    </location>
</feature>
<evidence type="ECO:0008006" key="5">
    <source>
        <dbReference type="Google" id="ProtNLM"/>
    </source>
</evidence>
<dbReference type="InterPro" id="IPR049610">
    <property type="entry name" value="LCTMP-like"/>
</dbReference>
<name>A0A0P7ZPN4_9CYAN</name>
<dbReference type="STRING" id="1666911.HLUCCA11_03885"/>
<feature type="transmembrane region" description="Helical" evidence="2">
    <location>
        <begin position="38"/>
        <end position="61"/>
    </location>
</feature>
<proteinExistence type="predicted"/>
<organism evidence="3 4">
    <name type="scientific">Phormidesmis priestleyi Ana</name>
    <dbReference type="NCBI Taxonomy" id="1666911"/>
    <lineage>
        <taxon>Bacteria</taxon>
        <taxon>Bacillati</taxon>
        <taxon>Cyanobacteriota</taxon>
        <taxon>Cyanophyceae</taxon>
        <taxon>Leptolyngbyales</taxon>
        <taxon>Leptolyngbyaceae</taxon>
        <taxon>Phormidesmis</taxon>
    </lineage>
</organism>